<feature type="transmembrane region" description="Helical" evidence="1">
    <location>
        <begin position="12"/>
        <end position="34"/>
    </location>
</feature>
<reference evidence="2" key="1">
    <citation type="journal article" date="2023" name="Mol. Phylogenet. Evol.">
        <title>Genome-scale phylogeny and comparative genomics of the fungal order Sordariales.</title>
        <authorList>
            <person name="Hensen N."/>
            <person name="Bonometti L."/>
            <person name="Westerberg I."/>
            <person name="Brannstrom I.O."/>
            <person name="Guillou S."/>
            <person name="Cros-Aarteil S."/>
            <person name="Calhoun S."/>
            <person name="Haridas S."/>
            <person name="Kuo A."/>
            <person name="Mondo S."/>
            <person name="Pangilinan J."/>
            <person name="Riley R."/>
            <person name="LaButti K."/>
            <person name="Andreopoulos B."/>
            <person name="Lipzen A."/>
            <person name="Chen C."/>
            <person name="Yan M."/>
            <person name="Daum C."/>
            <person name="Ng V."/>
            <person name="Clum A."/>
            <person name="Steindorff A."/>
            <person name="Ohm R.A."/>
            <person name="Martin F."/>
            <person name="Silar P."/>
            <person name="Natvig D.O."/>
            <person name="Lalanne C."/>
            <person name="Gautier V."/>
            <person name="Ament-Velasquez S.L."/>
            <person name="Kruys A."/>
            <person name="Hutchinson M.I."/>
            <person name="Powell A.J."/>
            <person name="Barry K."/>
            <person name="Miller A.N."/>
            <person name="Grigoriev I.V."/>
            <person name="Debuchy R."/>
            <person name="Gladieux P."/>
            <person name="Hiltunen Thoren M."/>
            <person name="Johannesson H."/>
        </authorList>
    </citation>
    <scope>NUCLEOTIDE SEQUENCE</scope>
    <source>
        <strain evidence="2">CBS 958.72</strain>
    </source>
</reference>
<reference evidence="2" key="2">
    <citation type="submission" date="2023-06" db="EMBL/GenBank/DDBJ databases">
        <authorList>
            <consortium name="Lawrence Berkeley National Laboratory"/>
            <person name="Haridas S."/>
            <person name="Hensen N."/>
            <person name="Bonometti L."/>
            <person name="Westerberg I."/>
            <person name="Brannstrom I.O."/>
            <person name="Guillou S."/>
            <person name="Cros-Aarteil S."/>
            <person name="Calhoun S."/>
            <person name="Kuo A."/>
            <person name="Mondo S."/>
            <person name="Pangilinan J."/>
            <person name="Riley R."/>
            <person name="Labutti K."/>
            <person name="Andreopoulos B."/>
            <person name="Lipzen A."/>
            <person name="Chen C."/>
            <person name="Yanf M."/>
            <person name="Daum C."/>
            <person name="Ng V."/>
            <person name="Clum A."/>
            <person name="Steindorff A."/>
            <person name="Ohm R."/>
            <person name="Martin F."/>
            <person name="Silar P."/>
            <person name="Natvig D."/>
            <person name="Lalanne C."/>
            <person name="Gautier V."/>
            <person name="Ament-Velasquez S.L."/>
            <person name="Kruys A."/>
            <person name="Hutchinson M.I."/>
            <person name="Powell A.J."/>
            <person name="Barry K."/>
            <person name="Miller A.N."/>
            <person name="Grigoriev I.V."/>
            <person name="Debuchy R."/>
            <person name="Gladieux P."/>
            <person name="Thoren M.H."/>
            <person name="Johannesson H."/>
        </authorList>
    </citation>
    <scope>NUCLEOTIDE SEQUENCE</scope>
    <source>
        <strain evidence="2">CBS 958.72</strain>
    </source>
</reference>
<organism evidence="2 3">
    <name type="scientific">Lasiosphaeria ovina</name>
    <dbReference type="NCBI Taxonomy" id="92902"/>
    <lineage>
        <taxon>Eukaryota</taxon>
        <taxon>Fungi</taxon>
        <taxon>Dikarya</taxon>
        <taxon>Ascomycota</taxon>
        <taxon>Pezizomycotina</taxon>
        <taxon>Sordariomycetes</taxon>
        <taxon>Sordariomycetidae</taxon>
        <taxon>Sordariales</taxon>
        <taxon>Lasiosphaeriaceae</taxon>
        <taxon>Lasiosphaeria</taxon>
    </lineage>
</organism>
<accession>A0AAE0N3U4</accession>
<keyword evidence="3" id="KW-1185">Reference proteome</keyword>
<sequence length="102" mass="11361">MLLPLLRLHLLQLLLPLLLLPHLLLLYFPLLICVKSSSSSSNITKANRYLWLSGCATKLPGGWCERDCAVGIGKYIRTIPVIPGPCILLNFLCSCLLLWLTC</sequence>
<keyword evidence="1" id="KW-1133">Transmembrane helix</keyword>
<comment type="caution">
    <text evidence="2">The sequence shown here is derived from an EMBL/GenBank/DDBJ whole genome shotgun (WGS) entry which is preliminary data.</text>
</comment>
<proteinExistence type="predicted"/>
<dbReference type="EMBL" id="JAULSN010000006">
    <property type="protein sequence ID" value="KAK3369210.1"/>
    <property type="molecule type" value="Genomic_DNA"/>
</dbReference>
<dbReference type="Proteomes" id="UP001287356">
    <property type="component" value="Unassembled WGS sequence"/>
</dbReference>
<evidence type="ECO:0000313" key="2">
    <source>
        <dbReference type="EMBL" id="KAK3369210.1"/>
    </source>
</evidence>
<evidence type="ECO:0000256" key="1">
    <source>
        <dbReference type="SAM" id="Phobius"/>
    </source>
</evidence>
<name>A0AAE0N3U4_9PEZI</name>
<feature type="transmembrane region" description="Helical" evidence="1">
    <location>
        <begin position="81"/>
        <end position="100"/>
    </location>
</feature>
<protein>
    <submittedName>
        <fullName evidence="2">Uncharacterized protein</fullName>
    </submittedName>
</protein>
<keyword evidence="1" id="KW-0472">Membrane</keyword>
<evidence type="ECO:0000313" key="3">
    <source>
        <dbReference type="Proteomes" id="UP001287356"/>
    </source>
</evidence>
<dbReference type="AlphaFoldDB" id="A0AAE0N3U4"/>
<gene>
    <name evidence="2" type="ORF">B0T24DRAFT_632116</name>
</gene>
<keyword evidence="1" id="KW-0812">Transmembrane</keyword>